<evidence type="ECO:0000256" key="6">
    <source>
        <dbReference type="SAM" id="Phobius"/>
    </source>
</evidence>
<proteinExistence type="predicted"/>
<reference evidence="7" key="1">
    <citation type="submission" date="2022-07" db="EMBL/GenBank/DDBJ databases">
        <title>Prevotella copri.</title>
        <authorList>
            <person name="Yang C."/>
        </authorList>
    </citation>
    <scope>NUCLEOTIDE SEQUENCE</scope>
    <source>
        <strain evidence="7">HF1476</strain>
    </source>
</reference>
<feature type="transmembrane region" description="Helical" evidence="6">
    <location>
        <begin position="402"/>
        <end position="422"/>
    </location>
</feature>
<evidence type="ECO:0000313" key="8">
    <source>
        <dbReference type="Proteomes" id="UP001204486"/>
    </source>
</evidence>
<comment type="subcellular location">
    <subcellularLocation>
        <location evidence="1">Cell membrane</location>
        <topology evidence="1">Multi-pass membrane protein</topology>
    </subcellularLocation>
</comment>
<organism evidence="7 8">
    <name type="scientific">Segatella copri</name>
    <dbReference type="NCBI Taxonomy" id="165179"/>
    <lineage>
        <taxon>Bacteria</taxon>
        <taxon>Pseudomonadati</taxon>
        <taxon>Bacteroidota</taxon>
        <taxon>Bacteroidia</taxon>
        <taxon>Bacteroidales</taxon>
        <taxon>Prevotellaceae</taxon>
        <taxon>Segatella</taxon>
    </lineage>
</organism>
<feature type="transmembrane region" description="Helical" evidence="6">
    <location>
        <begin position="187"/>
        <end position="206"/>
    </location>
</feature>
<dbReference type="InterPro" id="IPR050833">
    <property type="entry name" value="Poly_Biosynth_Transport"/>
</dbReference>
<evidence type="ECO:0008006" key="9">
    <source>
        <dbReference type="Google" id="ProtNLM"/>
    </source>
</evidence>
<evidence type="ECO:0000256" key="3">
    <source>
        <dbReference type="ARBA" id="ARBA00022692"/>
    </source>
</evidence>
<feature type="transmembrane region" description="Helical" evidence="6">
    <location>
        <begin position="434"/>
        <end position="457"/>
    </location>
</feature>
<feature type="transmembrane region" description="Helical" evidence="6">
    <location>
        <begin position="84"/>
        <end position="111"/>
    </location>
</feature>
<feature type="transmembrane region" description="Helical" evidence="6">
    <location>
        <begin position="163"/>
        <end position="181"/>
    </location>
</feature>
<comment type="caution">
    <text evidence="7">The sequence shown here is derived from an EMBL/GenBank/DDBJ whole genome shotgun (WGS) entry which is preliminary data.</text>
</comment>
<evidence type="ECO:0000256" key="5">
    <source>
        <dbReference type="ARBA" id="ARBA00023136"/>
    </source>
</evidence>
<feature type="transmembrane region" description="Helical" evidence="6">
    <location>
        <begin position="12"/>
        <end position="29"/>
    </location>
</feature>
<evidence type="ECO:0000313" key="7">
    <source>
        <dbReference type="EMBL" id="MCP9600190.1"/>
    </source>
</evidence>
<dbReference type="Proteomes" id="UP001204486">
    <property type="component" value="Unassembled WGS sequence"/>
</dbReference>
<dbReference type="RefSeq" id="WP_254974303.1">
    <property type="nucleotide sequence ID" value="NZ_JANDWK010000021.1"/>
</dbReference>
<feature type="transmembrane region" description="Helical" evidence="6">
    <location>
        <begin position="463"/>
        <end position="485"/>
    </location>
</feature>
<dbReference type="AlphaFoldDB" id="A0AAW5IS26"/>
<keyword evidence="3 6" id="KW-0812">Transmembrane</keyword>
<evidence type="ECO:0000256" key="4">
    <source>
        <dbReference type="ARBA" id="ARBA00022989"/>
    </source>
</evidence>
<feature type="transmembrane region" description="Helical" evidence="6">
    <location>
        <begin position="41"/>
        <end position="63"/>
    </location>
</feature>
<dbReference type="PANTHER" id="PTHR30250">
    <property type="entry name" value="PST FAMILY PREDICTED COLANIC ACID TRANSPORTER"/>
    <property type="match status" value="1"/>
</dbReference>
<keyword evidence="5 6" id="KW-0472">Membrane</keyword>
<keyword evidence="4 6" id="KW-1133">Transmembrane helix</keyword>
<dbReference type="EMBL" id="JANDWN010000023">
    <property type="protein sequence ID" value="MCP9600190.1"/>
    <property type="molecule type" value="Genomic_DNA"/>
</dbReference>
<sequence>MADTKLIVNNALVLYLRSFLSLAISLYVSRLVLKYLGAEGLGVYSAIGGVVALFAFIQSSMASASQRFLAFYIGKNNNELLKKVFSMCVNIHVLISLALIGILEIGGLIYINHYFNYGTISIFEVNVVFQTSVISLFFLINCIPYNSLLIARESMKAYAYLDILNRLLNLIGVMFLCYVPLNYRLSLYACLLLFLNILINICYMQICKRRFEESHYVKCWDKGLFKDLFSYTGFVTLPALVSIAKTQGVVLLLNSVYGPVINAAQGIANQMNNAIRMFSNNIGVAFSPQITISCSRGEYETMEKLYVLGSKITFSLFLLCAIPLILKMNFFLEIWLGDVPTYTVTIASLILIDTLISSMTSCFNTAIRATGNIKYYEIVYNTFHLVGIFIIVLYIHYGCNYYTPYVILAILSYISMGIQLYCMKRVLMGMSIRYVLSSILKMTIVGALAYICSLIISSYFTNSIIDVVIFVLCSTIINAIFIYVFGMDKKEREKVFNIVKSLFFKK</sequence>
<accession>A0AAW5IS26</accession>
<feature type="transmembrane region" description="Helical" evidence="6">
    <location>
        <begin position="305"/>
        <end position="326"/>
    </location>
</feature>
<keyword evidence="2" id="KW-1003">Cell membrane</keyword>
<dbReference type="GO" id="GO:0005886">
    <property type="term" value="C:plasma membrane"/>
    <property type="evidence" value="ECO:0007669"/>
    <property type="project" value="UniProtKB-SubCell"/>
</dbReference>
<dbReference type="PANTHER" id="PTHR30250:SF26">
    <property type="entry name" value="PSMA PROTEIN"/>
    <property type="match status" value="1"/>
</dbReference>
<feature type="transmembrane region" description="Helical" evidence="6">
    <location>
        <begin position="346"/>
        <end position="366"/>
    </location>
</feature>
<evidence type="ECO:0000256" key="2">
    <source>
        <dbReference type="ARBA" id="ARBA00022475"/>
    </source>
</evidence>
<feature type="transmembrane region" description="Helical" evidence="6">
    <location>
        <begin position="378"/>
        <end position="396"/>
    </location>
</feature>
<evidence type="ECO:0000256" key="1">
    <source>
        <dbReference type="ARBA" id="ARBA00004651"/>
    </source>
</evidence>
<protein>
    <recommendedName>
        <fullName evidence="9">Polysaccharide biosynthesis protein</fullName>
    </recommendedName>
</protein>
<name>A0AAW5IS26_9BACT</name>
<gene>
    <name evidence="7" type="ORF">NNC55_09515</name>
</gene>
<feature type="transmembrane region" description="Helical" evidence="6">
    <location>
        <begin position="131"/>
        <end position="151"/>
    </location>
</feature>